<dbReference type="PROSITE" id="PS51257">
    <property type="entry name" value="PROKAR_LIPOPROTEIN"/>
    <property type="match status" value="1"/>
</dbReference>
<organism evidence="1 2">
    <name type="scientific">Bacteroides muris</name>
    <name type="common">ex Fokt et al. 2023</name>
    <dbReference type="NCBI Taxonomy" id="2937417"/>
    <lineage>
        <taxon>Bacteria</taxon>
        <taxon>Pseudomonadati</taxon>
        <taxon>Bacteroidota</taxon>
        <taxon>Bacteroidia</taxon>
        <taxon>Bacteroidales</taxon>
        <taxon>Bacteroidaceae</taxon>
        <taxon>Bacteroides</taxon>
    </lineage>
</organism>
<keyword evidence="2" id="KW-1185">Reference proteome</keyword>
<reference evidence="1" key="1">
    <citation type="journal article" date="2022" name="Arch. Microbiol.">
        <title>Bacteroides muris sp. nov. isolated from the cecum of wild-derived house mice.</title>
        <authorList>
            <person name="Fokt H."/>
            <person name="Unni R."/>
            <person name="Repnik U."/>
            <person name="Schmitz R.A."/>
            <person name="Bramkamp M."/>
            <person name="Baines J.F."/>
            <person name="Unterweger D."/>
        </authorList>
    </citation>
    <scope>NUCLEOTIDE SEQUENCE</scope>
    <source>
        <strain evidence="1">KH365_2</strain>
    </source>
</reference>
<name>A0A9X2NRH6_9BACE</name>
<protein>
    <recommendedName>
        <fullName evidence="3">DUF4906 domain-containing protein</fullName>
    </recommendedName>
</protein>
<proteinExistence type="predicted"/>
<dbReference type="EMBL" id="JAMZED010000006">
    <property type="protein sequence ID" value="MCR6503889.1"/>
    <property type="molecule type" value="Genomic_DNA"/>
</dbReference>
<gene>
    <name evidence="1" type="ORF">M1B79_04145</name>
</gene>
<dbReference type="Proteomes" id="UP001143192">
    <property type="component" value="Unassembled WGS sequence"/>
</dbReference>
<evidence type="ECO:0008006" key="3">
    <source>
        <dbReference type="Google" id="ProtNLM"/>
    </source>
</evidence>
<sequence>MIKKAIHTMIALLVISVVFISCRDDYEAGVPVVPDGYVALHFSTDIPAMQEVSTRAVDEDGSGVQNMSLFCFDNYGLFVTTATATVSSTTETTGTFDATVPDHTRIIHFVANQNMSEFPENTFSGKSETEVMALLQGSSGKMIYWARFACDKENTGDKIDKQLQAAGNSIRLIRNHARISVNETTQNNVFTVTGFKVYNTNGFGTVAPYHPEKGFDFSWDEIKSVPFVTLPLNRAKMDDFQDVTTELSQYVFECENNLDDPVSVIIRGHHQGETQDSYYRVMLVDENGDQLLICRNHHYIVNIVGELSYGQPTFGEALEAAATNNVWIAISDEVTAVEDNSYRLSVAQTSYVLDSEEATGQGYSLAYTVEAKNGTPLTDADKPDITWLEGNTVAQPRIVNDFNPATGAGTVTITTYALGENVHRLEGTLLVKKGRLQRKIKVVKIKKQSFVPAWMGAQLYGKITDLSNRPKATAVFTIPESCPDELFPMRVLISANELDVRSASGMKLDIIRKGEPGYGEDNGWGYKYVYTATASGGQRIYFESILNQAEMAERKVVIEAAHFEPVELKFHFSEKNRAITMPKLSQYNAGAGGNGPKDEPIYYRMVPQKKKARVVFYMELHEMGTDYTPQNAINAGESDEFLVYNSNLFHYNDDEYADAGLGSADKFDCEFFHDEATAWSDKQVNMGQVCMFKARKPNITPELGDGVYQIYMYTTKAKSAETVRIASNLPTLDAVLERDGNTTGSDMDDDGVIIGLGKYKGNTYRSTIFELANYSPFRFAAGVNWNKQGFIEEGTDDAATGDVPEKVTDLEWSYEPGREVDIEFDITSFRGMKDVNKQEYESVDPFGQQFDIFIDAPMLEIDENRLGNLGGKLRKDSKVSGRFIYTVDANREKERTYGQAEAYRKDEMGGVDQSGERKRLPFKVKSAVSAGDITVSSDEDMVVYFAKTFRVSNRPISGSLRYKLADGIVQDVPQHTFVPFERTGNNSRIGAITVVGNGKYELRLRREYDFNWYTHEVELRCEISGTVYSAKVRNLATLFSNPDIVLEPVSAGN</sequence>
<dbReference type="RefSeq" id="WP_257930848.1">
    <property type="nucleotide sequence ID" value="NZ_JAMZED010000006.1"/>
</dbReference>
<comment type="caution">
    <text evidence="1">The sequence shown here is derived from an EMBL/GenBank/DDBJ whole genome shotgun (WGS) entry which is preliminary data.</text>
</comment>
<accession>A0A9X2NRH6</accession>
<reference evidence="1" key="2">
    <citation type="submission" date="2022-04" db="EMBL/GenBank/DDBJ databases">
        <authorList>
            <person name="Fokt H."/>
            <person name="Baines J."/>
        </authorList>
    </citation>
    <scope>NUCLEOTIDE SEQUENCE</scope>
    <source>
        <strain evidence="1">KH365_2</strain>
    </source>
</reference>
<evidence type="ECO:0000313" key="2">
    <source>
        <dbReference type="Proteomes" id="UP001143192"/>
    </source>
</evidence>
<dbReference type="AlphaFoldDB" id="A0A9X2NRH6"/>
<evidence type="ECO:0000313" key="1">
    <source>
        <dbReference type="EMBL" id="MCR6503889.1"/>
    </source>
</evidence>